<dbReference type="Proteomes" id="UP001206821">
    <property type="component" value="Unassembled WGS sequence"/>
</dbReference>
<sequence>MAIQGLTKLPVKIEITQAIKLLERLAHVNTLLGKLDVELTHSKASKQLMQLLSLQESVESTKIEGSQVTFTDMMESSLKKSDDSDIIEIQNYMRALQFGYESVENGYPVTTRLIKQLHEILMKGSRGEISSAGEFRKIQNFIGPTNRLEDASYIPIEAHLINEYMENLEKFINTDSYGRLLPQNHLKSDGYVINEQAAPLLKTGIMHAQFESIHPFLDGNGRLGRILIVLYLLQQKVITHPIFFVSEELEKEKARYYDLLNGVCGDRSDWGKWLLFFVDASERMATKLLDQLNKANRLLTEGEQLIENEAERKLWITSFEQPILTVAKGVEMTGYSPNTVRKALHQLVDKELLYASNTERRNRKYRNYALLRIFVN</sequence>
<proteinExistence type="predicted"/>
<dbReference type="InterPro" id="IPR003812">
    <property type="entry name" value="Fido"/>
</dbReference>
<dbReference type="RefSeq" id="WP_034817903.1">
    <property type="nucleotide sequence ID" value="NZ_JANIEK010000013.1"/>
</dbReference>
<dbReference type="InterPro" id="IPR036597">
    <property type="entry name" value="Fido-like_dom_sf"/>
</dbReference>
<accession>A0ABT2KWT8</accession>
<keyword evidence="1" id="KW-0175">Coiled coil</keyword>
<dbReference type="Gene3D" id="1.10.3290.10">
    <property type="entry name" value="Fido-like domain"/>
    <property type="match status" value="1"/>
</dbReference>
<dbReference type="PANTHER" id="PTHR13504:SF38">
    <property type="entry name" value="FIDO DOMAIN-CONTAINING PROTEIN"/>
    <property type="match status" value="1"/>
</dbReference>
<dbReference type="SUPFAM" id="SSF140931">
    <property type="entry name" value="Fic-like"/>
    <property type="match status" value="1"/>
</dbReference>
<dbReference type="Pfam" id="PF13784">
    <property type="entry name" value="Fic_N"/>
    <property type="match status" value="1"/>
</dbReference>
<evidence type="ECO:0000313" key="4">
    <source>
        <dbReference type="Proteomes" id="UP001206821"/>
    </source>
</evidence>
<gene>
    <name evidence="3" type="ORF">NQG31_05045</name>
</gene>
<dbReference type="PANTHER" id="PTHR13504">
    <property type="entry name" value="FIDO DOMAIN-CONTAINING PROTEIN DDB_G0283145"/>
    <property type="match status" value="1"/>
</dbReference>
<organism evidence="3 4">
    <name type="scientific">Exiguobacterium alkaliphilum</name>
    <dbReference type="NCBI Taxonomy" id="1428684"/>
    <lineage>
        <taxon>Bacteria</taxon>
        <taxon>Bacillati</taxon>
        <taxon>Bacillota</taxon>
        <taxon>Bacilli</taxon>
        <taxon>Bacillales</taxon>
        <taxon>Bacillales Family XII. Incertae Sedis</taxon>
        <taxon>Exiguobacterium</taxon>
    </lineage>
</organism>
<dbReference type="InterPro" id="IPR025758">
    <property type="entry name" value="Fic/DOC_N"/>
</dbReference>
<evidence type="ECO:0000256" key="1">
    <source>
        <dbReference type="SAM" id="Coils"/>
    </source>
</evidence>
<dbReference type="PIRSF" id="PIRSF038925">
    <property type="entry name" value="AMP-prot_trans"/>
    <property type="match status" value="1"/>
</dbReference>
<comment type="caution">
    <text evidence="3">The sequence shown here is derived from an EMBL/GenBank/DDBJ whole genome shotgun (WGS) entry which is preliminary data.</text>
</comment>
<name>A0ABT2KWT8_9BACL</name>
<reference evidence="3 4" key="1">
    <citation type="submission" date="2022-07" db="EMBL/GenBank/DDBJ databases">
        <title>Genomic and pangenome structural analysis of the polyextremophile Exiguobacterium.</title>
        <authorList>
            <person name="Shen L."/>
        </authorList>
    </citation>
    <scope>NUCLEOTIDE SEQUENCE [LARGE SCALE GENOMIC DNA]</scope>
    <source>
        <strain evidence="3 4">12_1</strain>
    </source>
</reference>
<dbReference type="PROSITE" id="PS51459">
    <property type="entry name" value="FIDO"/>
    <property type="match status" value="1"/>
</dbReference>
<evidence type="ECO:0000259" key="2">
    <source>
        <dbReference type="PROSITE" id="PS51459"/>
    </source>
</evidence>
<dbReference type="Pfam" id="PF02661">
    <property type="entry name" value="Fic"/>
    <property type="match status" value="1"/>
</dbReference>
<dbReference type="InterPro" id="IPR026287">
    <property type="entry name" value="SoFic-like"/>
</dbReference>
<dbReference type="EMBL" id="JANIEK010000013">
    <property type="protein sequence ID" value="MCT4794900.1"/>
    <property type="molecule type" value="Genomic_DNA"/>
</dbReference>
<protein>
    <submittedName>
        <fullName evidence="3">Fic family protein</fullName>
    </submittedName>
</protein>
<keyword evidence="4" id="KW-1185">Reference proteome</keyword>
<evidence type="ECO:0000313" key="3">
    <source>
        <dbReference type="EMBL" id="MCT4794900.1"/>
    </source>
</evidence>
<dbReference type="InterPro" id="IPR040198">
    <property type="entry name" value="Fido_containing"/>
</dbReference>
<feature type="coiled-coil region" evidence="1">
    <location>
        <begin position="278"/>
        <end position="312"/>
    </location>
</feature>
<feature type="domain" description="Fido" evidence="2">
    <location>
        <begin position="109"/>
        <end position="279"/>
    </location>
</feature>